<dbReference type="Pfam" id="PF03358">
    <property type="entry name" value="FMN_red"/>
    <property type="match status" value="1"/>
</dbReference>
<organism evidence="3">
    <name type="scientific">Serratia fonticola</name>
    <dbReference type="NCBI Taxonomy" id="47917"/>
    <lineage>
        <taxon>Bacteria</taxon>
        <taxon>Pseudomonadati</taxon>
        <taxon>Pseudomonadota</taxon>
        <taxon>Gammaproteobacteria</taxon>
        <taxon>Enterobacterales</taxon>
        <taxon>Yersiniaceae</taxon>
        <taxon>Serratia</taxon>
    </lineage>
</organism>
<evidence type="ECO:0000259" key="2">
    <source>
        <dbReference type="Pfam" id="PF03358"/>
    </source>
</evidence>
<dbReference type="AlphaFoldDB" id="A0A4U9V7I0"/>
<accession>A0A4U9V7I0</accession>
<dbReference type="GO" id="GO:0016491">
    <property type="term" value="F:oxidoreductase activity"/>
    <property type="evidence" value="ECO:0007669"/>
    <property type="project" value="InterPro"/>
</dbReference>
<sequence length="71" mass="8277">MRVLSLAGSPRLPSRSAALLQLSQRWLQQQQVEVIPYTLHDFFRRKTCYVPILTALILKPSLRNWPQRMAS</sequence>
<reference evidence="3" key="1">
    <citation type="submission" date="2019-05" db="EMBL/GenBank/DDBJ databases">
        <authorList>
            <consortium name="Pathogen Informatics"/>
        </authorList>
    </citation>
    <scope>NUCLEOTIDE SEQUENCE [LARGE SCALE GENOMIC DNA]</scope>
    <source>
        <strain evidence="3">NCTC12965</strain>
    </source>
</reference>
<name>A0A4U9V7I0_SERFO</name>
<feature type="domain" description="NADPH-dependent FMN reductase-like" evidence="2">
    <location>
        <begin position="1"/>
        <end position="70"/>
    </location>
</feature>
<proteinExistence type="predicted"/>
<dbReference type="InterPro" id="IPR005025">
    <property type="entry name" value="FMN_Rdtase-like_dom"/>
</dbReference>
<protein>
    <submittedName>
        <fullName evidence="3">NAD(P)H-dependent FMN reductase</fullName>
    </submittedName>
</protein>
<gene>
    <name evidence="3" type="ORF">NCTC12965_04298</name>
</gene>
<evidence type="ECO:0000256" key="1">
    <source>
        <dbReference type="ARBA" id="ARBA00022643"/>
    </source>
</evidence>
<dbReference type="SUPFAM" id="SSF52218">
    <property type="entry name" value="Flavoproteins"/>
    <property type="match status" value="1"/>
</dbReference>
<dbReference type="EMBL" id="CABEEZ010000096">
    <property type="protein sequence ID" value="VTR38924.1"/>
    <property type="molecule type" value="Genomic_DNA"/>
</dbReference>
<keyword evidence="1" id="KW-0288">FMN</keyword>
<keyword evidence="1" id="KW-0285">Flavoprotein</keyword>
<dbReference type="InterPro" id="IPR029039">
    <property type="entry name" value="Flavoprotein-like_sf"/>
</dbReference>
<evidence type="ECO:0000313" key="3">
    <source>
        <dbReference type="EMBL" id="VTR38924.1"/>
    </source>
</evidence>